<dbReference type="SUPFAM" id="SSF52540">
    <property type="entry name" value="P-loop containing nucleoside triphosphate hydrolases"/>
    <property type="match status" value="1"/>
</dbReference>
<dbReference type="InterPro" id="IPR000863">
    <property type="entry name" value="Sulfotransferase_dom"/>
</dbReference>
<evidence type="ECO:0000313" key="4">
    <source>
        <dbReference type="EMBL" id="KAF2881818.1"/>
    </source>
</evidence>
<name>A0A8K0G0Z4_IGNLU</name>
<gene>
    <name evidence="4" type="ORF">ILUMI_24374</name>
</gene>
<dbReference type="Proteomes" id="UP000801492">
    <property type="component" value="Unassembled WGS sequence"/>
</dbReference>
<evidence type="ECO:0000259" key="3">
    <source>
        <dbReference type="Pfam" id="PF00685"/>
    </source>
</evidence>
<comment type="caution">
    <text evidence="4">The sequence shown here is derived from an EMBL/GenBank/DDBJ whole genome shotgun (WGS) entry which is preliminary data.</text>
</comment>
<feature type="domain" description="Sulfotransferase" evidence="3">
    <location>
        <begin position="59"/>
        <end position="324"/>
    </location>
</feature>
<protein>
    <recommendedName>
        <fullName evidence="3">Sulfotransferase domain-containing protein</fullName>
    </recommendedName>
</protein>
<keyword evidence="5" id="KW-1185">Reference proteome</keyword>
<keyword evidence="2" id="KW-0808">Transferase</keyword>
<dbReference type="InterPro" id="IPR027417">
    <property type="entry name" value="P-loop_NTPase"/>
</dbReference>
<dbReference type="GO" id="GO:0008146">
    <property type="term" value="F:sulfotransferase activity"/>
    <property type="evidence" value="ECO:0007669"/>
    <property type="project" value="InterPro"/>
</dbReference>
<dbReference type="EMBL" id="VTPC01090697">
    <property type="protein sequence ID" value="KAF2881818.1"/>
    <property type="molecule type" value="Genomic_DNA"/>
</dbReference>
<reference evidence="4" key="1">
    <citation type="submission" date="2019-08" db="EMBL/GenBank/DDBJ databases">
        <title>The genome of the North American firefly Photinus pyralis.</title>
        <authorList>
            <consortium name="Photinus pyralis genome working group"/>
            <person name="Fallon T.R."/>
            <person name="Sander Lower S.E."/>
            <person name="Weng J.-K."/>
        </authorList>
    </citation>
    <scope>NUCLEOTIDE SEQUENCE</scope>
    <source>
        <strain evidence="4">TRF0915ILg1</strain>
        <tissue evidence="4">Whole body</tissue>
    </source>
</reference>
<sequence>MDFKVKIIENETEEDRMLNSLLTSPVREKFVEIGEEKFVLPIYFTENWESDVNKFEVLDDDVFLLGHPKTGTTWLHEIVDLIVHGVHTKDINTDRMRRQLFLDFPIIFNLEVASQHFPFFNIMMKALHEEKSPRCIRTHLPWCLLPEQIRNGTRSPKMICVLRNPKDTCVSFYHYNRLMGGFTGTFEEFSRLFLAGRLHYGPFLKNIKTHWEKRNEHKILFVKYSDLKKDLPGMINKMATFLEKPLSESEVQALAEHASVDNMKKNVGKQTTEQVLKFAKTFDTFVAHSDFVRAGKEGGYDSIMSEELAQKFDKFTEKELEGTGLSF</sequence>
<organism evidence="4 5">
    <name type="scientific">Ignelater luminosus</name>
    <name type="common">Cucubano</name>
    <name type="synonym">Pyrophorus luminosus</name>
    <dbReference type="NCBI Taxonomy" id="2038154"/>
    <lineage>
        <taxon>Eukaryota</taxon>
        <taxon>Metazoa</taxon>
        <taxon>Ecdysozoa</taxon>
        <taxon>Arthropoda</taxon>
        <taxon>Hexapoda</taxon>
        <taxon>Insecta</taxon>
        <taxon>Pterygota</taxon>
        <taxon>Neoptera</taxon>
        <taxon>Endopterygota</taxon>
        <taxon>Coleoptera</taxon>
        <taxon>Polyphaga</taxon>
        <taxon>Elateriformia</taxon>
        <taxon>Elateroidea</taxon>
        <taxon>Elateridae</taxon>
        <taxon>Agrypninae</taxon>
        <taxon>Pyrophorini</taxon>
        <taxon>Ignelater</taxon>
    </lineage>
</organism>
<dbReference type="PANTHER" id="PTHR11783">
    <property type="entry name" value="SULFOTRANSFERASE SULT"/>
    <property type="match status" value="1"/>
</dbReference>
<dbReference type="Gene3D" id="3.40.50.300">
    <property type="entry name" value="P-loop containing nucleotide triphosphate hydrolases"/>
    <property type="match status" value="1"/>
</dbReference>
<dbReference type="OrthoDB" id="205623at2759"/>
<dbReference type="Pfam" id="PF00685">
    <property type="entry name" value="Sulfotransfer_1"/>
    <property type="match status" value="1"/>
</dbReference>
<proteinExistence type="inferred from homology"/>
<accession>A0A8K0G0Z4</accession>
<evidence type="ECO:0000256" key="2">
    <source>
        <dbReference type="ARBA" id="ARBA00022679"/>
    </source>
</evidence>
<dbReference type="AlphaFoldDB" id="A0A8K0G0Z4"/>
<comment type="similarity">
    <text evidence="1">Belongs to the sulfotransferase 1 family.</text>
</comment>
<evidence type="ECO:0000256" key="1">
    <source>
        <dbReference type="ARBA" id="ARBA00005771"/>
    </source>
</evidence>
<evidence type="ECO:0000313" key="5">
    <source>
        <dbReference type="Proteomes" id="UP000801492"/>
    </source>
</evidence>